<organism evidence="2 3">
    <name type="scientific">Gordonia phage Chelms</name>
    <dbReference type="NCBI Taxonomy" id="2588132"/>
    <lineage>
        <taxon>Viruses</taxon>
        <taxon>Duplodnaviria</taxon>
        <taxon>Heunggongvirae</taxon>
        <taxon>Uroviricota</taxon>
        <taxon>Caudoviricetes</taxon>
        <taxon>Montyvirus</taxon>
        <taxon>Montyvirus chelms</taxon>
    </lineage>
</organism>
<dbReference type="Proteomes" id="UP000315166">
    <property type="component" value="Segment"/>
</dbReference>
<dbReference type="GeneID" id="55616412"/>
<protein>
    <submittedName>
        <fullName evidence="2">Uncharacterized protein</fullName>
    </submittedName>
</protein>
<evidence type="ECO:0000313" key="2">
    <source>
        <dbReference type="EMBL" id="QDF18245.1"/>
    </source>
</evidence>
<proteinExistence type="predicted"/>
<feature type="region of interest" description="Disordered" evidence="1">
    <location>
        <begin position="61"/>
        <end position="88"/>
    </location>
</feature>
<sequence>MIEQQTVTFDTLPGVTIRLTRGHEEYGDDFITAEAFDQNMNIIPGGGGGFRGPSPQAPVIVEPDPEPESEAPDVPPEEVLYASEEGNA</sequence>
<accession>A0A4Y6EJQ3</accession>
<gene>
    <name evidence="2" type="primary">31</name>
    <name evidence="2" type="ORF">SEA_CHELMS_31</name>
</gene>
<dbReference type="KEGG" id="vg:55616412"/>
<name>A0A4Y6EJQ3_9CAUD</name>
<dbReference type="EMBL" id="MK801733">
    <property type="protein sequence ID" value="QDF18245.1"/>
    <property type="molecule type" value="Genomic_DNA"/>
</dbReference>
<dbReference type="RefSeq" id="YP_009846046.1">
    <property type="nucleotide sequence ID" value="NC_048768.1"/>
</dbReference>
<evidence type="ECO:0000256" key="1">
    <source>
        <dbReference type="SAM" id="MobiDB-lite"/>
    </source>
</evidence>
<reference evidence="2 3" key="1">
    <citation type="submission" date="2019-04" db="EMBL/GenBank/DDBJ databases">
        <authorList>
            <person name="Ahlbrecht B.C."/>
            <person name="Almail A."/>
            <person name="Blakestad S.M."/>
            <person name="Calhoun C.D."/>
            <person name="Chesley E."/>
            <person name="Craven C.R."/>
            <person name="Hoagland S.Z."/>
            <person name="Jost S.L."/>
            <person name="Manz Z.R."/>
            <person name="Pena P.B."/>
            <person name="Pfenning K.J."/>
            <person name="Postl L.C."/>
            <person name="Ramsey E.P."/>
            <person name="Roberts C.A."/>
            <person name="Sevcik K.M."/>
            <person name="Whitman F.C."/>
            <person name="Chia C.P."/>
            <person name="McKinney A.L."/>
            <person name="Tolsma S."/>
            <person name="Ward R.E."/>
            <person name="Garlena R.A."/>
            <person name="Russell D.A."/>
            <person name="Pope W.H."/>
            <person name="Jacobs-Sera D."/>
            <person name="Hatfull G.F."/>
        </authorList>
    </citation>
    <scope>NUCLEOTIDE SEQUENCE [LARGE SCALE GENOMIC DNA]</scope>
</reference>
<evidence type="ECO:0000313" key="3">
    <source>
        <dbReference type="Proteomes" id="UP000315166"/>
    </source>
</evidence>
<keyword evidence="3" id="KW-1185">Reference proteome</keyword>